<dbReference type="PROSITE" id="PS50186">
    <property type="entry name" value="DEP"/>
    <property type="match status" value="1"/>
</dbReference>
<dbReference type="EMBL" id="AAXW01000045">
    <property type="protein sequence ID" value="EAZ89422.1"/>
    <property type="molecule type" value="Genomic_DNA"/>
</dbReference>
<dbReference type="GO" id="GO:0035556">
    <property type="term" value="P:intracellular signal transduction"/>
    <property type="evidence" value="ECO:0007669"/>
    <property type="project" value="InterPro"/>
</dbReference>
<dbReference type="Gene3D" id="1.10.10.10">
    <property type="entry name" value="Winged helix-like DNA-binding domain superfamily/Winged helix DNA-binding domain"/>
    <property type="match status" value="1"/>
</dbReference>
<evidence type="ECO:0000259" key="1">
    <source>
        <dbReference type="PROSITE" id="PS50186"/>
    </source>
</evidence>
<keyword evidence="3" id="KW-1185">Reference proteome</keyword>
<proteinExistence type="predicted"/>
<dbReference type="AlphaFoldDB" id="A3IVW1"/>
<dbReference type="SUPFAM" id="SSF46785">
    <property type="entry name" value="Winged helix' DNA-binding domain"/>
    <property type="match status" value="1"/>
</dbReference>
<organism evidence="2 3">
    <name type="scientific">Crocosphaera chwakensis CCY0110</name>
    <dbReference type="NCBI Taxonomy" id="391612"/>
    <lineage>
        <taxon>Bacteria</taxon>
        <taxon>Bacillati</taxon>
        <taxon>Cyanobacteriota</taxon>
        <taxon>Cyanophyceae</taxon>
        <taxon>Oscillatoriophycideae</taxon>
        <taxon>Chroococcales</taxon>
        <taxon>Aphanothecaceae</taxon>
        <taxon>Crocosphaera</taxon>
        <taxon>Crocosphaera chwakensis</taxon>
    </lineage>
</organism>
<comment type="caution">
    <text evidence="2">The sequence shown here is derived from an EMBL/GenBank/DDBJ whole genome shotgun (WGS) entry which is preliminary data.</text>
</comment>
<dbReference type="OrthoDB" id="425349at2"/>
<dbReference type="RefSeq" id="WP_008277521.1">
    <property type="nucleotide sequence ID" value="NZ_AAXW01000045.1"/>
</dbReference>
<dbReference type="InterPro" id="IPR051832">
    <property type="entry name" value="mTOR-Rac_regulators"/>
</dbReference>
<gene>
    <name evidence="2" type="ORF">CY0110_12332</name>
</gene>
<dbReference type="eggNOG" id="COG5422">
    <property type="taxonomic scope" value="Bacteria"/>
</dbReference>
<reference evidence="2 3" key="1">
    <citation type="submission" date="2007-03" db="EMBL/GenBank/DDBJ databases">
        <authorList>
            <person name="Stal L."/>
            <person name="Ferriera S."/>
            <person name="Johnson J."/>
            <person name="Kravitz S."/>
            <person name="Beeson K."/>
            <person name="Sutton G."/>
            <person name="Rogers Y.-H."/>
            <person name="Friedman R."/>
            <person name="Frazier M."/>
            <person name="Venter J.C."/>
        </authorList>
    </citation>
    <scope>NUCLEOTIDE SEQUENCE [LARGE SCALE GENOMIC DNA]</scope>
    <source>
        <strain evidence="2 3">CCY0110</strain>
    </source>
</reference>
<dbReference type="SMART" id="SM00049">
    <property type="entry name" value="DEP"/>
    <property type="match status" value="1"/>
</dbReference>
<name>A3IVW1_9CHRO</name>
<dbReference type="InterPro" id="IPR036390">
    <property type="entry name" value="WH_DNA-bd_sf"/>
</dbReference>
<dbReference type="Pfam" id="PF00610">
    <property type="entry name" value="DEP"/>
    <property type="match status" value="1"/>
</dbReference>
<dbReference type="PANTHER" id="PTHR22829">
    <property type="entry name" value="DEP DOMAIN PROTEIN"/>
    <property type="match status" value="1"/>
</dbReference>
<accession>A3IVW1</accession>
<dbReference type="InterPro" id="IPR036388">
    <property type="entry name" value="WH-like_DNA-bd_sf"/>
</dbReference>
<protein>
    <recommendedName>
        <fullName evidence="1">DEP domain-containing protein</fullName>
    </recommendedName>
</protein>
<dbReference type="Proteomes" id="UP000003781">
    <property type="component" value="Unassembled WGS sequence"/>
</dbReference>
<sequence>MKILDHKQVKYCNLVYRQQDTIEYLPGLMFKSKLFIKDKIFKIEQQKEAKDYGKQQFLDNKGEIEFLLLEDITGIIIWKESNEVELLKGNSKKNGTSPPDIDKIIDKIRSEKGVTIKNRRYRLKSYPKCFIGSELVDWLTKNLTISSEEAVKIGQQLIDQKIIHHVHNEQEFKNDYLFYRFYTDE</sequence>
<dbReference type="CDD" id="cd04371">
    <property type="entry name" value="DEP"/>
    <property type="match status" value="1"/>
</dbReference>
<dbReference type="GO" id="GO:0023051">
    <property type="term" value="P:regulation of signaling"/>
    <property type="evidence" value="ECO:0007669"/>
    <property type="project" value="TreeGrafter"/>
</dbReference>
<dbReference type="PANTHER" id="PTHR22829:SF16">
    <property type="entry name" value="PH DOMAIN-CONTAINING PROTEIN"/>
    <property type="match status" value="1"/>
</dbReference>
<feature type="domain" description="DEP" evidence="1">
    <location>
        <begin position="110"/>
        <end position="183"/>
    </location>
</feature>
<evidence type="ECO:0000313" key="2">
    <source>
        <dbReference type="EMBL" id="EAZ89422.1"/>
    </source>
</evidence>
<evidence type="ECO:0000313" key="3">
    <source>
        <dbReference type="Proteomes" id="UP000003781"/>
    </source>
</evidence>
<dbReference type="InterPro" id="IPR000591">
    <property type="entry name" value="DEP_dom"/>
</dbReference>